<dbReference type="GO" id="GO:0034142">
    <property type="term" value="P:toll-like receptor 4 signaling pathway"/>
    <property type="evidence" value="ECO:0000266"/>
    <property type="project" value="GO_Central"/>
</dbReference>
<dbReference type="GO" id="GO:0071222">
    <property type="term" value="P:cellular response to lipopolysaccharide"/>
    <property type="evidence" value="ECO:0000266"/>
    <property type="project" value="GO_Central"/>
</dbReference>
<feature type="region of interest" description="Disordered" evidence="3">
    <location>
        <begin position="257"/>
        <end position="279"/>
    </location>
</feature>
<name>A0A1D5RMN0_MOUSE</name>
<keyword evidence="1 2" id="KW-0175">Coiled coil</keyword>
<accession>A0A1D5RMN0</accession>
<evidence type="ECO:0000313" key="5">
    <source>
        <dbReference type="MGI" id="MGI:3041165"/>
    </source>
</evidence>
<reference evidence="4" key="3">
    <citation type="submission" date="2025-08" db="UniProtKB">
        <authorList>
            <consortium name="Ensembl"/>
        </authorList>
    </citation>
    <scope>IDENTIFICATION</scope>
    <source>
        <strain evidence="4">C57BL/6J</strain>
    </source>
</reference>
<dbReference type="Proteomes" id="UP000000589">
    <property type="component" value="Chromosome 6"/>
</dbReference>
<evidence type="ECO:0000256" key="3">
    <source>
        <dbReference type="SAM" id="MobiDB-lite"/>
    </source>
</evidence>
<dbReference type="ExpressionAtlas" id="A0A1D5RMN0">
    <property type="expression patterns" value="baseline and differential"/>
</dbReference>
<protein>
    <submittedName>
        <fullName evidence="4">TNFAIP3 interacting protein 3</fullName>
    </submittedName>
</protein>
<dbReference type="PANTHER" id="PTHR31882">
    <property type="entry name" value="TNFAIP3-INTERACTING PROTEIN COILED COIL FAMILY MEMBER"/>
    <property type="match status" value="1"/>
</dbReference>
<evidence type="ECO:0000256" key="2">
    <source>
        <dbReference type="SAM" id="Coils"/>
    </source>
</evidence>
<dbReference type="AlphaFoldDB" id="A0A1D5RMN0"/>
<dbReference type="OrthoDB" id="5969558at2759"/>
<keyword evidence="6" id="KW-1185">Reference proteome</keyword>
<evidence type="ECO:0000256" key="1">
    <source>
        <dbReference type="ARBA" id="ARBA00023054"/>
    </source>
</evidence>
<evidence type="ECO:0000313" key="4">
    <source>
        <dbReference type="Ensembl" id="ENSMUSP00000148845.2"/>
    </source>
</evidence>
<sequence length="279" mass="32347">MIPRRHLTHEKHDETLVTITHQCEDYERCESMELDDKIRDLIAGGPETTASHRNVHSPKTLRKTASLSSQDMSGLSAAGACMEHTECAPPRRKDLTNSLERKIKHLEKQRQELLDVNQQWDQQFRNMKELYERKVLELKTKLAATENTHTLVKEQKQSVTEGDRQLEKEKDSLRKELQALKKENKLLKENNALANRKKEHYACEIKRLNKVLQDALTIGSSSLSEDSGKCKGRCSHAEMRREVEWHKQQPAYQWNALSQLPPRVQHKAHGFSSERKTDL</sequence>
<dbReference type="GO" id="GO:0006357">
    <property type="term" value="P:regulation of transcription by RNA polymerase II"/>
    <property type="evidence" value="ECO:0000318"/>
    <property type="project" value="GO_Central"/>
</dbReference>
<reference evidence="4" key="4">
    <citation type="submission" date="2025-09" db="UniProtKB">
        <authorList>
            <consortium name="Ensembl"/>
        </authorList>
    </citation>
    <scope>IDENTIFICATION</scope>
    <source>
        <strain evidence="4">C57BL/6J</strain>
    </source>
</reference>
<proteinExistence type="evidence at protein level"/>
<dbReference type="InParanoid" id="A0A1D5RMN0"/>
<dbReference type="AGR" id="MGI:3041165"/>
<dbReference type="FunCoup" id="A0A1D5RMN0">
    <property type="interactions" value="12"/>
</dbReference>
<dbReference type="GO" id="GO:0043124">
    <property type="term" value="P:negative regulation of canonical NF-kappaB signal transduction"/>
    <property type="evidence" value="ECO:0000266"/>
    <property type="project" value="GO_Central"/>
</dbReference>
<evidence type="ECO:0000313" key="6">
    <source>
        <dbReference type="Proteomes" id="UP000000589"/>
    </source>
</evidence>
<dbReference type="Reactome" id="R-MMU-5689896">
    <property type="pathway name" value="Ovarian tumor domain proteases"/>
</dbReference>
<dbReference type="VEuPathDB" id="HostDB:ENSMUSG00000044162"/>
<dbReference type="OMA" id="RTEVECH"/>
<dbReference type="Ensembl" id="ENSMUST00000212375.2">
    <property type="protein sequence ID" value="ENSMUSP00000148845.2"/>
    <property type="gene ID" value="ENSMUSG00000044162.13"/>
</dbReference>
<reference evidence="4 6" key="1">
    <citation type="journal article" date="2009" name="PLoS Biol.">
        <title>Lineage-specific biology revealed by a finished genome assembly of the mouse.</title>
        <authorList>
            <consortium name="Mouse Genome Sequencing Consortium"/>
            <person name="Church D.M."/>
            <person name="Goodstadt L."/>
            <person name="Hillier L.W."/>
            <person name="Zody M.C."/>
            <person name="Goldstein S."/>
            <person name="She X."/>
            <person name="Bult C.J."/>
            <person name="Agarwala R."/>
            <person name="Cherry J.L."/>
            <person name="DiCuccio M."/>
            <person name="Hlavina W."/>
            <person name="Kapustin Y."/>
            <person name="Meric P."/>
            <person name="Maglott D."/>
            <person name="Birtle Z."/>
            <person name="Marques A.C."/>
            <person name="Graves T."/>
            <person name="Zhou S."/>
            <person name="Teague B."/>
            <person name="Potamousis K."/>
            <person name="Churas C."/>
            <person name="Place M."/>
            <person name="Herschleb J."/>
            <person name="Runnheim R."/>
            <person name="Forrest D."/>
            <person name="Amos-Landgraf J."/>
            <person name="Schwartz D.C."/>
            <person name="Cheng Z."/>
            <person name="Lindblad-Toh K."/>
            <person name="Eichler E.E."/>
            <person name="Ponting C.P."/>
        </authorList>
    </citation>
    <scope>NUCLEOTIDE SEQUENCE [LARGE SCALE GENOMIC DNA]</scope>
    <source>
        <strain evidence="4 6">C57BL/6J</strain>
    </source>
</reference>
<dbReference type="GO" id="GO:0031593">
    <property type="term" value="F:polyubiquitin modification-dependent protein binding"/>
    <property type="evidence" value="ECO:0000266"/>
    <property type="project" value="GO_Central"/>
</dbReference>
<dbReference type="SMR" id="A0A1D5RMN0"/>
<dbReference type="MGI" id="MGI:3041165">
    <property type="gene designation" value="Tnip3"/>
</dbReference>
<dbReference type="ProteomicsDB" id="304227"/>
<dbReference type="GeneID" id="414084"/>
<dbReference type="GeneTree" id="ENSGT00510000046908"/>
<evidence type="ECO:0007829" key="8">
    <source>
        <dbReference type="ProteomicsDB" id="A0A1D5RMN0"/>
    </source>
</evidence>
<dbReference type="CTD" id="79931"/>
<dbReference type="RefSeq" id="NP_001423071.1">
    <property type="nucleotide sequence ID" value="NM_001436142.1"/>
</dbReference>
<gene>
    <name evidence="4 5" type="primary">Tnip3</name>
</gene>
<dbReference type="GO" id="GO:0002756">
    <property type="term" value="P:MyD88-independent toll-like receptor signaling pathway"/>
    <property type="evidence" value="ECO:0000266"/>
    <property type="project" value="GO_Central"/>
</dbReference>
<dbReference type="GO" id="GO:0005737">
    <property type="term" value="C:cytoplasm"/>
    <property type="evidence" value="ECO:0007669"/>
    <property type="project" value="UniProtKB-ARBA"/>
</dbReference>
<reference evidence="4 6" key="2">
    <citation type="journal article" date="2011" name="PLoS Biol.">
        <title>Modernizing reference genome assemblies.</title>
        <authorList>
            <person name="Church D.M."/>
            <person name="Schneider V.A."/>
            <person name="Graves T."/>
            <person name="Auger K."/>
            <person name="Cunningham F."/>
            <person name="Bouk N."/>
            <person name="Chen H.C."/>
            <person name="Agarwala R."/>
            <person name="McLaren W.M."/>
            <person name="Ritchie G.R."/>
            <person name="Albracht D."/>
            <person name="Kremitzki M."/>
            <person name="Rock S."/>
            <person name="Kotkiewicz H."/>
            <person name="Kremitzki C."/>
            <person name="Wollam A."/>
            <person name="Trani L."/>
            <person name="Fulton L."/>
            <person name="Fulton R."/>
            <person name="Matthews L."/>
            <person name="Whitehead S."/>
            <person name="Chow W."/>
            <person name="Torrance J."/>
            <person name="Dunn M."/>
            <person name="Harden G."/>
            <person name="Threadgold G."/>
            <person name="Wood J."/>
            <person name="Collins J."/>
            <person name="Heath P."/>
            <person name="Griffiths G."/>
            <person name="Pelan S."/>
            <person name="Grafham D."/>
            <person name="Eichler E.E."/>
            <person name="Weinstock G."/>
            <person name="Mardis E.R."/>
            <person name="Wilson R.K."/>
            <person name="Howe K."/>
            <person name="Flicek P."/>
            <person name="Hubbard T."/>
        </authorList>
    </citation>
    <scope>NUCLEOTIDE SEQUENCE [LARGE SCALE GENOMIC DNA]</scope>
    <source>
        <strain evidence="4 6">C57BL/6J</strain>
    </source>
</reference>
<dbReference type="Bgee" id="ENSMUSG00000044162">
    <property type="expression patterns" value="Expressed in secondary oocyte and 24 other cell types or tissues"/>
</dbReference>
<feature type="coiled-coil region" evidence="2">
    <location>
        <begin position="92"/>
        <end position="197"/>
    </location>
</feature>
<dbReference type="RNAct" id="A0A1D5RMN0">
    <property type="molecule type" value="protein"/>
</dbReference>
<dbReference type="Antibodypedia" id="26709">
    <property type="antibodies" value="122 antibodies from 29 providers"/>
</dbReference>
<feature type="region of interest" description="Disordered" evidence="3">
    <location>
        <begin position="46"/>
        <end position="66"/>
    </location>
</feature>
<keyword evidence="7 8" id="KW-1267">Proteomics identification</keyword>
<feature type="compositionally biased region" description="Basic residues" evidence="3">
    <location>
        <begin position="53"/>
        <end position="62"/>
    </location>
</feature>
<evidence type="ECO:0007829" key="7">
    <source>
        <dbReference type="PeptideAtlas" id="A0A1D5RMN0"/>
    </source>
</evidence>
<organism evidence="4 6">
    <name type="scientific">Mus musculus</name>
    <name type="common">Mouse</name>
    <dbReference type="NCBI Taxonomy" id="10090"/>
    <lineage>
        <taxon>Eukaryota</taxon>
        <taxon>Metazoa</taxon>
        <taxon>Chordata</taxon>
        <taxon>Craniata</taxon>
        <taxon>Vertebrata</taxon>
        <taxon>Euteleostomi</taxon>
        <taxon>Mammalia</taxon>
        <taxon>Eutheria</taxon>
        <taxon>Euarchontoglires</taxon>
        <taxon>Glires</taxon>
        <taxon>Rodentia</taxon>
        <taxon>Myomorpha</taxon>
        <taxon>Muroidea</taxon>
        <taxon>Muridae</taxon>
        <taxon>Murinae</taxon>
        <taxon>Mus</taxon>
        <taxon>Mus</taxon>
    </lineage>
</organism>
<dbReference type="PANTHER" id="PTHR31882:SF2">
    <property type="entry name" value="TNFAIP3-INTERACTING PROTEIN 3"/>
    <property type="match status" value="1"/>
</dbReference>